<accession>A0A8J3DCB7</accession>
<reference evidence="1" key="2">
    <citation type="submission" date="2020-09" db="EMBL/GenBank/DDBJ databases">
        <authorList>
            <person name="Sun Q."/>
            <person name="Kim S."/>
        </authorList>
    </citation>
    <scope>NUCLEOTIDE SEQUENCE</scope>
    <source>
        <strain evidence="1">KCTC 12870</strain>
    </source>
</reference>
<comment type="caution">
    <text evidence="1">The sequence shown here is derived from an EMBL/GenBank/DDBJ whole genome shotgun (WGS) entry which is preliminary data.</text>
</comment>
<sequence length="129" mass="15241">MVDKHFLITSNLEKKYILLSIWDQLNEQTIRHIREDIVPLLELFDEPVSLIIDLRETYGSQLDAIDALRELWSQYEKTTIRQIIRIFANQMDDHGTKITDIFHLKGVRKHSVTRMKDAIRYCEDLSVVA</sequence>
<proteinExistence type="predicted"/>
<evidence type="ECO:0000313" key="2">
    <source>
        <dbReference type="Proteomes" id="UP000642829"/>
    </source>
</evidence>
<keyword evidence="2" id="KW-1185">Reference proteome</keyword>
<evidence type="ECO:0000313" key="1">
    <source>
        <dbReference type="EMBL" id="GHC02337.1"/>
    </source>
</evidence>
<reference evidence="1" key="1">
    <citation type="journal article" date="2014" name="Int. J. Syst. Evol. Microbiol.">
        <title>Complete genome sequence of Corynebacterium casei LMG S-19264T (=DSM 44701T), isolated from a smear-ripened cheese.</title>
        <authorList>
            <consortium name="US DOE Joint Genome Institute (JGI-PGF)"/>
            <person name="Walter F."/>
            <person name="Albersmeier A."/>
            <person name="Kalinowski J."/>
            <person name="Ruckert C."/>
        </authorList>
    </citation>
    <scope>NUCLEOTIDE SEQUENCE</scope>
    <source>
        <strain evidence="1">KCTC 12870</strain>
    </source>
</reference>
<dbReference type="AlphaFoldDB" id="A0A8J3DCB7"/>
<protein>
    <submittedName>
        <fullName evidence="1">Uncharacterized protein</fullName>
    </submittedName>
</protein>
<dbReference type="EMBL" id="BMXG01000010">
    <property type="protein sequence ID" value="GHC02337.1"/>
    <property type="molecule type" value="Genomic_DNA"/>
</dbReference>
<name>A0A8J3DCB7_9BACT</name>
<organism evidence="1 2">
    <name type="scientific">Cerasicoccus arenae</name>
    <dbReference type="NCBI Taxonomy" id="424488"/>
    <lineage>
        <taxon>Bacteria</taxon>
        <taxon>Pseudomonadati</taxon>
        <taxon>Verrucomicrobiota</taxon>
        <taxon>Opitutia</taxon>
        <taxon>Puniceicoccales</taxon>
        <taxon>Cerasicoccaceae</taxon>
        <taxon>Cerasicoccus</taxon>
    </lineage>
</organism>
<dbReference type="RefSeq" id="WP_189514395.1">
    <property type="nucleotide sequence ID" value="NZ_BMXG01000010.1"/>
</dbReference>
<gene>
    <name evidence="1" type="ORF">GCM10007047_18610</name>
</gene>
<dbReference type="Proteomes" id="UP000642829">
    <property type="component" value="Unassembled WGS sequence"/>
</dbReference>